<feature type="transmembrane region" description="Helical" evidence="9">
    <location>
        <begin position="59"/>
        <end position="81"/>
    </location>
</feature>
<evidence type="ECO:0000259" key="10">
    <source>
        <dbReference type="Pfam" id="PF04290"/>
    </source>
</evidence>
<feature type="transmembrane region" description="Helical" evidence="9">
    <location>
        <begin position="12"/>
        <end position="39"/>
    </location>
</feature>
<keyword evidence="2 9" id="KW-0813">Transport</keyword>
<proteinExistence type="inferred from homology"/>
<evidence type="ECO:0000313" key="12">
    <source>
        <dbReference type="Proteomes" id="UP000198994"/>
    </source>
</evidence>
<dbReference type="PANTHER" id="PTHR35011">
    <property type="entry name" value="2,3-DIKETO-L-GULONATE TRAP TRANSPORTER SMALL PERMEASE PROTEIN YIAM"/>
    <property type="match status" value="1"/>
</dbReference>
<feature type="transmembrane region" description="Helical" evidence="9">
    <location>
        <begin position="146"/>
        <end position="168"/>
    </location>
</feature>
<name>A0A1G7G7L9_9RHOB</name>
<dbReference type="AlphaFoldDB" id="A0A1G7G7L9"/>
<comment type="similarity">
    <text evidence="8 9">Belongs to the TRAP transporter small permease family.</text>
</comment>
<feature type="domain" description="Tripartite ATP-independent periplasmic transporters DctQ component" evidence="10">
    <location>
        <begin position="30"/>
        <end position="171"/>
    </location>
</feature>
<dbReference type="Pfam" id="PF04290">
    <property type="entry name" value="DctQ"/>
    <property type="match status" value="1"/>
</dbReference>
<evidence type="ECO:0000256" key="2">
    <source>
        <dbReference type="ARBA" id="ARBA00022448"/>
    </source>
</evidence>
<evidence type="ECO:0000256" key="6">
    <source>
        <dbReference type="ARBA" id="ARBA00022989"/>
    </source>
</evidence>
<dbReference type="STRING" id="282683.SAMN04488105_108182"/>
<keyword evidence="6 9" id="KW-1133">Transmembrane helix</keyword>
<dbReference type="InterPro" id="IPR055348">
    <property type="entry name" value="DctQ"/>
</dbReference>
<evidence type="ECO:0000256" key="4">
    <source>
        <dbReference type="ARBA" id="ARBA00022519"/>
    </source>
</evidence>
<evidence type="ECO:0000256" key="1">
    <source>
        <dbReference type="ARBA" id="ARBA00004429"/>
    </source>
</evidence>
<comment type="function">
    <text evidence="9">Part of the tripartite ATP-independent periplasmic (TRAP) transport system.</text>
</comment>
<dbReference type="Proteomes" id="UP000198994">
    <property type="component" value="Unassembled WGS sequence"/>
</dbReference>
<evidence type="ECO:0000256" key="9">
    <source>
        <dbReference type="RuleBase" id="RU369079"/>
    </source>
</evidence>
<evidence type="ECO:0000256" key="5">
    <source>
        <dbReference type="ARBA" id="ARBA00022692"/>
    </source>
</evidence>
<organism evidence="11 12">
    <name type="scientific">Salipiger thiooxidans</name>
    <dbReference type="NCBI Taxonomy" id="282683"/>
    <lineage>
        <taxon>Bacteria</taxon>
        <taxon>Pseudomonadati</taxon>
        <taxon>Pseudomonadota</taxon>
        <taxon>Alphaproteobacteria</taxon>
        <taxon>Rhodobacterales</taxon>
        <taxon>Roseobacteraceae</taxon>
        <taxon>Salipiger</taxon>
    </lineage>
</organism>
<accession>A0A1G7G7L9</accession>
<keyword evidence="3" id="KW-1003">Cell membrane</keyword>
<feature type="transmembrane region" description="Helical" evidence="9">
    <location>
        <begin position="93"/>
        <end position="114"/>
    </location>
</feature>
<dbReference type="PANTHER" id="PTHR35011:SF10">
    <property type="entry name" value="TRAP TRANSPORTER SMALL PERMEASE PROTEIN"/>
    <property type="match status" value="1"/>
</dbReference>
<keyword evidence="5 9" id="KW-0812">Transmembrane</keyword>
<gene>
    <name evidence="11" type="ORF">SAMN04488105_108182</name>
</gene>
<reference evidence="12" key="1">
    <citation type="submission" date="2016-10" db="EMBL/GenBank/DDBJ databases">
        <authorList>
            <person name="Varghese N."/>
            <person name="Submissions S."/>
        </authorList>
    </citation>
    <scope>NUCLEOTIDE SEQUENCE [LARGE SCALE GENOMIC DNA]</scope>
    <source>
        <strain evidence="12">DSM 10146</strain>
    </source>
</reference>
<dbReference type="InterPro" id="IPR007387">
    <property type="entry name" value="TRAP_DctQ"/>
</dbReference>
<evidence type="ECO:0000313" key="11">
    <source>
        <dbReference type="EMBL" id="SDE84111.1"/>
    </source>
</evidence>
<keyword evidence="4 9" id="KW-0997">Cell inner membrane</keyword>
<dbReference type="RefSeq" id="WP_008887736.1">
    <property type="nucleotide sequence ID" value="NZ_FNAV01000008.1"/>
</dbReference>
<protein>
    <recommendedName>
        <fullName evidence="9">TRAP transporter small permease protein</fullName>
    </recommendedName>
</protein>
<dbReference type="GO" id="GO:0022857">
    <property type="term" value="F:transmembrane transporter activity"/>
    <property type="evidence" value="ECO:0007669"/>
    <property type="project" value="UniProtKB-UniRule"/>
</dbReference>
<evidence type="ECO:0000256" key="3">
    <source>
        <dbReference type="ARBA" id="ARBA00022475"/>
    </source>
</evidence>
<dbReference type="GO" id="GO:0015740">
    <property type="term" value="P:C4-dicarboxylate transport"/>
    <property type="evidence" value="ECO:0007669"/>
    <property type="project" value="TreeGrafter"/>
</dbReference>
<keyword evidence="12" id="KW-1185">Reference proteome</keyword>
<sequence>MQDRTGPLARFVTGYVWLVRTLAGVSMLLIVAIMLAQVFWRYILGGSLIWAEELCRYLLIWQTFLVLGLAFSKGEFVALEFVPSLLNPRLRWLLKAVMAVPIVVFLGLMAWYGWDFASRFDRQTIPALDFIWTALSGEALGLSIRWVYVSVTVGLALLALHVLADLAVSFRRQVVDNLEDTASDADRTSAGTT</sequence>
<comment type="subunit">
    <text evidence="9">The complex comprises the extracytoplasmic solute receptor protein and the two transmembrane proteins.</text>
</comment>
<evidence type="ECO:0000256" key="8">
    <source>
        <dbReference type="ARBA" id="ARBA00038436"/>
    </source>
</evidence>
<dbReference type="GO" id="GO:0005886">
    <property type="term" value="C:plasma membrane"/>
    <property type="evidence" value="ECO:0007669"/>
    <property type="project" value="UniProtKB-SubCell"/>
</dbReference>
<dbReference type="EMBL" id="FNAV01000008">
    <property type="protein sequence ID" value="SDE84111.1"/>
    <property type="molecule type" value="Genomic_DNA"/>
</dbReference>
<evidence type="ECO:0000256" key="7">
    <source>
        <dbReference type="ARBA" id="ARBA00023136"/>
    </source>
</evidence>
<keyword evidence="7 9" id="KW-0472">Membrane</keyword>
<comment type="subcellular location">
    <subcellularLocation>
        <location evidence="1 9">Cell inner membrane</location>
        <topology evidence="1 9">Multi-pass membrane protein</topology>
    </subcellularLocation>
</comment>